<dbReference type="RefSeq" id="WP_379986760.1">
    <property type="nucleotide sequence ID" value="NZ_JADIKD010000010.1"/>
</dbReference>
<dbReference type="Proteomes" id="UP001620408">
    <property type="component" value="Unassembled WGS sequence"/>
</dbReference>
<feature type="region of interest" description="Disordered" evidence="1">
    <location>
        <begin position="157"/>
        <end position="177"/>
    </location>
</feature>
<keyword evidence="2" id="KW-0472">Membrane</keyword>
<evidence type="ECO:0000313" key="4">
    <source>
        <dbReference type="Proteomes" id="UP001620408"/>
    </source>
</evidence>
<keyword evidence="2" id="KW-0812">Transmembrane</keyword>
<evidence type="ECO:0000313" key="3">
    <source>
        <dbReference type="EMBL" id="MFK2917668.1"/>
    </source>
</evidence>
<dbReference type="NCBIfam" id="TIGR02523">
    <property type="entry name" value="type_IV_pilV"/>
    <property type="match status" value="1"/>
</dbReference>
<dbReference type="EMBL" id="JADIKD010000010">
    <property type="protein sequence ID" value="MFK2917668.1"/>
    <property type="molecule type" value="Genomic_DNA"/>
</dbReference>
<sequence>MRVGSRQRGVSLIEVLMAVLIFSIGLIGLAGLMVMAARSNQAAYLRTQVTFLAGSMADRMRANPVAVWNGAYNDINYPVATAKSCDADTACTPAEVAARDKFEWSTLLSAAVPDPKATIQCTGRDAVGYALTDDHINMRPPYGGNCVLRIRWQERKAGDKGTNSETAPQTFAWEFQP</sequence>
<dbReference type="InterPro" id="IPR013362">
    <property type="entry name" value="Pilus_4_PilV"/>
</dbReference>
<keyword evidence="2" id="KW-1133">Transmembrane helix</keyword>
<keyword evidence="4" id="KW-1185">Reference proteome</keyword>
<dbReference type="NCBIfam" id="TIGR02532">
    <property type="entry name" value="IV_pilin_GFxxxE"/>
    <property type="match status" value="1"/>
</dbReference>
<feature type="transmembrane region" description="Helical" evidence="2">
    <location>
        <begin position="12"/>
        <end position="37"/>
    </location>
</feature>
<protein>
    <submittedName>
        <fullName evidence="3">Type IV pilus modification protein PilV</fullName>
    </submittedName>
</protein>
<reference evidence="3 4" key="1">
    <citation type="submission" date="2020-10" db="EMBL/GenBank/DDBJ databases">
        <title>Phylogeny of dyella-like bacteria.</title>
        <authorList>
            <person name="Fu J."/>
        </authorList>
    </citation>
    <scope>NUCLEOTIDE SEQUENCE [LARGE SCALE GENOMIC DNA]</scope>
    <source>
        <strain evidence="3 4">BB4</strain>
    </source>
</reference>
<evidence type="ECO:0000256" key="2">
    <source>
        <dbReference type="SAM" id="Phobius"/>
    </source>
</evidence>
<proteinExistence type="predicted"/>
<dbReference type="Pfam" id="PF07963">
    <property type="entry name" value="N_methyl"/>
    <property type="match status" value="1"/>
</dbReference>
<organism evidence="3 4">
    <name type="scientific">Dyella koreensis</name>
    <dbReference type="NCBI Taxonomy" id="311235"/>
    <lineage>
        <taxon>Bacteria</taxon>
        <taxon>Pseudomonadati</taxon>
        <taxon>Pseudomonadota</taxon>
        <taxon>Gammaproteobacteria</taxon>
        <taxon>Lysobacterales</taxon>
        <taxon>Rhodanobacteraceae</taxon>
        <taxon>Dyella</taxon>
    </lineage>
</organism>
<accession>A0ABW8K436</accession>
<dbReference type="InterPro" id="IPR012902">
    <property type="entry name" value="N_methyl_site"/>
</dbReference>
<name>A0ABW8K436_9GAMM</name>
<evidence type="ECO:0000256" key="1">
    <source>
        <dbReference type="SAM" id="MobiDB-lite"/>
    </source>
</evidence>
<comment type="caution">
    <text evidence="3">The sequence shown here is derived from an EMBL/GenBank/DDBJ whole genome shotgun (WGS) entry which is preliminary data.</text>
</comment>
<gene>
    <name evidence="3" type="primary">pilV</name>
    <name evidence="3" type="ORF">ISS97_10395</name>
</gene>